<keyword evidence="2" id="KW-1185">Reference proteome</keyword>
<dbReference type="AlphaFoldDB" id="A0A4Q7MM31"/>
<dbReference type="RefSeq" id="WP_130543445.1">
    <property type="nucleotide sequence ID" value="NZ_CP042431.1"/>
</dbReference>
<dbReference type="Proteomes" id="UP000293874">
    <property type="component" value="Unassembled WGS sequence"/>
</dbReference>
<dbReference type="GO" id="GO:0016757">
    <property type="term" value="F:glycosyltransferase activity"/>
    <property type="evidence" value="ECO:0007669"/>
    <property type="project" value="TreeGrafter"/>
</dbReference>
<sequence>MNRQRDIICFSLSRWDSEISSPALSLAKEFARNNRVFYIDHPFSWKDYYQLKNTEQIKRRKPALLHGKEPYSNPPGLPANLTVVTTRLTWPINFLPPGALYNSMAALNNRIVLRTIRQLIKDYKLKDFIYLNFFDPYFVQELPDDIKALTAASVYQSMDDISQVAYSHRHGTRLEETIISNFDYTLCTSKELTRLKSPFSKNVFFHPNAADIDIFKTALTQTIPKPEALQSIDPNKKIIGYTGSIEYRSDFELLRKIAEHHSDKILFFVGPIQGNEHEEAGLTNMPNVIFAGPRKITELPAFLQYFDCVIIPFRKNTLTKSIYPLKINEYLAAGKPVIATHFSEDIYTFKEVAYIADSHEQFLQLIDTAIDENNSTLQQKRVDVASQNTWAARVSQFWRILGF</sequence>
<proteinExistence type="predicted"/>
<evidence type="ECO:0000313" key="2">
    <source>
        <dbReference type="Proteomes" id="UP000293874"/>
    </source>
</evidence>
<dbReference type="PANTHER" id="PTHR45947">
    <property type="entry name" value="SULFOQUINOVOSYL TRANSFERASE SQD2"/>
    <property type="match status" value="1"/>
</dbReference>
<dbReference type="EMBL" id="SGXA01000003">
    <property type="protein sequence ID" value="RZS69077.1"/>
    <property type="molecule type" value="Genomic_DNA"/>
</dbReference>
<evidence type="ECO:0000313" key="1">
    <source>
        <dbReference type="EMBL" id="RZS69077.1"/>
    </source>
</evidence>
<dbReference type="Gene3D" id="3.40.50.11010">
    <property type="match status" value="1"/>
</dbReference>
<dbReference type="Pfam" id="PF13692">
    <property type="entry name" value="Glyco_trans_1_4"/>
    <property type="match status" value="1"/>
</dbReference>
<protein>
    <submittedName>
        <fullName evidence="1">Glycosyltransferase involved in cell wall biosynthesis</fullName>
    </submittedName>
</protein>
<dbReference type="SUPFAM" id="SSF53756">
    <property type="entry name" value="UDP-Glycosyltransferase/glycogen phosphorylase"/>
    <property type="match status" value="1"/>
</dbReference>
<dbReference type="PANTHER" id="PTHR45947:SF3">
    <property type="entry name" value="SULFOQUINOVOSYL TRANSFERASE SQD2"/>
    <property type="match status" value="1"/>
</dbReference>
<organism evidence="1 2">
    <name type="scientific">Pseudobacter ginsenosidimutans</name>
    <dbReference type="NCBI Taxonomy" id="661488"/>
    <lineage>
        <taxon>Bacteria</taxon>
        <taxon>Pseudomonadati</taxon>
        <taxon>Bacteroidota</taxon>
        <taxon>Chitinophagia</taxon>
        <taxon>Chitinophagales</taxon>
        <taxon>Chitinophagaceae</taxon>
        <taxon>Pseudobacter</taxon>
    </lineage>
</organism>
<keyword evidence="1" id="KW-0808">Transferase</keyword>
<reference evidence="1 2" key="1">
    <citation type="submission" date="2019-02" db="EMBL/GenBank/DDBJ databases">
        <title>Genomic Encyclopedia of Type Strains, Phase IV (KMG-IV): sequencing the most valuable type-strain genomes for metagenomic binning, comparative biology and taxonomic classification.</title>
        <authorList>
            <person name="Goeker M."/>
        </authorList>
    </citation>
    <scope>NUCLEOTIDE SEQUENCE [LARGE SCALE GENOMIC DNA]</scope>
    <source>
        <strain evidence="1 2">DSM 18116</strain>
    </source>
</reference>
<dbReference type="InterPro" id="IPR050194">
    <property type="entry name" value="Glycosyltransferase_grp1"/>
</dbReference>
<gene>
    <name evidence="1" type="ORF">EV199_4902</name>
</gene>
<name>A0A4Q7MM31_9BACT</name>
<comment type="caution">
    <text evidence="1">The sequence shown here is derived from an EMBL/GenBank/DDBJ whole genome shotgun (WGS) entry which is preliminary data.</text>
</comment>
<accession>A0A4Q7MM31</accession>
<dbReference type="OrthoDB" id="9816564at2"/>
<dbReference type="Gene3D" id="3.40.50.2000">
    <property type="entry name" value="Glycogen Phosphorylase B"/>
    <property type="match status" value="1"/>
</dbReference>